<dbReference type="GeneID" id="36623813"/>
<dbReference type="AlphaFoldDB" id="A0A2T4AAA1"/>
<dbReference type="Proteomes" id="UP000241690">
    <property type="component" value="Unassembled WGS sequence"/>
</dbReference>
<proteinExistence type="predicted"/>
<reference evidence="1 2" key="1">
    <citation type="submission" date="2016-07" db="EMBL/GenBank/DDBJ databases">
        <title>Multiple horizontal gene transfer events from other fungi enriched the ability of initially mycotrophic Trichoderma (Ascomycota) to feed on dead plant biomass.</title>
        <authorList>
            <consortium name="DOE Joint Genome Institute"/>
            <person name="Aerts A."/>
            <person name="Atanasova L."/>
            <person name="Chenthamara K."/>
            <person name="Zhang J."/>
            <person name="Grujic M."/>
            <person name="Henrissat B."/>
            <person name="Kuo A."/>
            <person name="Salamov A."/>
            <person name="Lipzen A."/>
            <person name="Labutti K."/>
            <person name="Barry K."/>
            <person name="Miao Y."/>
            <person name="Rahimi M.J."/>
            <person name="Shen Q."/>
            <person name="Grigoriev I.V."/>
            <person name="Kubicek C.P."/>
            <person name="Druzhinina I.S."/>
        </authorList>
    </citation>
    <scope>NUCLEOTIDE SEQUENCE [LARGE SCALE GENOMIC DNA]</scope>
    <source>
        <strain evidence="1 2">CBS 226.95</strain>
    </source>
</reference>
<protein>
    <submittedName>
        <fullName evidence="1">Uncharacterized protein</fullName>
    </submittedName>
</protein>
<dbReference type="EMBL" id="KZ679681">
    <property type="protein sequence ID" value="PTB54001.1"/>
    <property type="molecule type" value="Genomic_DNA"/>
</dbReference>
<gene>
    <name evidence="1" type="ORF">M431DRAFT_448540</name>
</gene>
<name>A0A2T4AAA1_TRIHA</name>
<evidence type="ECO:0000313" key="1">
    <source>
        <dbReference type="EMBL" id="PTB54001.1"/>
    </source>
</evidence>
<accession>A0A2T4AAA1</accession>
<evidence type="ECO:0000313" key="2">
    <source>
        <dbReference type="Proteomes" id="UP000241690"/>
    </source>
</evidence>
<keyword evidence="2" id="KW-1185">Reference proteome</keyword>
<dbReference type="RefSeq" id="XP_024773678.1">
    <property type="nucleotide sequence ID" value="XM_024915246.1"/>
</dbReference>
<organism evidence="1 2">
    <name type="scientific">Trichoderma harzianum CBS 226.95</name>
    <dbReference type="NCBI Taxonomy" id="983964"/>
    <lineage>
        <taxon>Eukaryota</taxon>
        <taxon>Fungi</taxon>
        <taxon>Dikarya</taxon>
        <taxon>Ascomycota</taxon>
        <taxon>Pezizomycotina</taxon>
        <taxon>Sordariomycetes</taxon>
        <taxon>Hypocreomycetidae</taxon>
        <taxon>Hypocreales</taxon>
        <taxon>Hypocreaceae</taxon>
        <taxon>Trichoderma</taxon>
    </lineage>
</organism>
<sequence length="84" mass="9738">MRMSPQCLGSSGANWQAQQWMDKFEQTGDLIGRIDGYSLLTDMPYLTRAETIDWTWTAKKRHWRCWCISKTVARSGGICLRSIH</sequence>